<keyword evidence="2" id="KW-1185">Reference proteome</keyword>
<organism evidence="1 2">
    <name type="scientific">Macrophomina phaseolina</name>
    <dbReference type="NCBI Taxonomy" id="35725"/>
    <lineage>
        <taxon>Eukaryota</taxon>
        <taxon>Fungi</taxon>
        <taxon>Dikarya</taxon>
        <taxon>Ascomycota</taxon>
        <taxon>Pezizomycotina</taxon>
        <taxon>Dothideomycetes</taxon>
        <taxon>Dothideomycetes incertae sedis</taxon>
        <taxon>Botryosphaeriales</taxon>
        <taxon>Botryosphaeriaceae</taxon>
        <taxon>Macrophomina</taxon>
    </lineage>
</organism>
<dbReference type="PANTHER" id="PTHR37490:SF2">
    <property type="match status" value="1"/>
</dbReference>
<evidence type="ECO:0000313" key="2">
    <source>
        <dbReference type="Proteomes" id="UP000774617"/>
    </source>
</evidence>
<name>A0ABQ8GUU5_9PEZI</name>
<dbReference type="InterPro" id="IPR021838">
    <property type="entry name" value="DUF3431"/>
</dbReference>
<gene>
    <name evidence="1" type="ORF">B0J12DRAFT_23383</name>
</gene>
<dbReference type="Proteomes" id="UP000774617">
    <property type="component" value="Unassembled WGS sequence"/>
</dbReference>
<dbReference type="Pfam" id="PF11913">
    <property type="entry name" value="DUF3431"/>
    <property type="match status" value="1"/>
</dbReference>
<reference evidence="1 2" key="1">
    <citation type="journal article" date="2021" name="Nat. Commun.">
        <title>Genetic determinants of endophytism in the Arabidopsis root mycobiome.</title>
        <authorList>
            <person name="Mesny F."/>
            <person name="Miyauchi S."/>
            <person name="Thiergart T."/>
            <person name="Pickel B."/>
            <person name="Atanasova L."/>
            <person name="Karlsson M."/>
            <person name="Huettel B."/>
            <person name="Barry K.W."/>
            <person name="Haridas S."/>
            <person name="Chen C."/>
            <person name="Bauer D."/>
            <person name="Andreopoulos W."/>
            <person name="Pangilinan J."/>
            <person name="LaButti K."/>
            <person name="Riley R."/>
            <person name="Lipzen A."/>
            <person name="Clum A."/>
            <person name="Drula E."/>
            <person name="Henrissat B."/>
            <person name="Kohler A."/>
            <person name="Grigoriev I.V."/>
            <person name="Martin F.M."/>
            <person name="Hacquard S."/>
        </authorList>
    </citation>
    <scope>NUCLEOTIDE SEQUENCE [LARGE SCALE GENOMIC DNA]</scope>
    <source>
        <strain evidence="1 2">MPI-SDFR-AT-0080</strain>
    </source>
</reference>
<accession>A0ABQ8GUU5</accession>
<evidence type="ECO:0000313" key="1">
    <source>
        <dbReference type="EMBL" id="KAH7065030.1"/>
    </source>
</evidence>
<sequence length="293" mass="33047">MAGKHVILSFVIIAALLLLYIRTKIDTFYLSPEPGDNKQTEPTNWKLGAVIAASHSGVDLSWMDRIADDWTPVQYRADAWFPPKHLRLPANKGNEAMAYLTFIIDNHRDFPPRALFTHGHLDAWHQEADLIALVRALNLDALEREQYISLRCDWYPSCPAEIRPFTHDAVVWGPGVNRNETEQAIVEAWQEIFPGEQVPQTLASPCCAQFAVTREAVLRRGVGEYMRMREWLLKTGLASEVSGRVFEKVWAYMFTGEAVRCPPPAKCACEFFGACQPIEWSVPPEGLGPLPAE</sequence>
<proteinExistence type="predicted"/>
<dbReference type="PANTHER" id="PTHR37490">
    <property type="entry name" value="EXPRESSED PROTEIN"/>
    <property type="match status" value="1"/>
</dbReference>
<protein>
    <submittedName>
        <fullName evidence="1">Uncharacterized protein</fullName>
    </submittedName>
</protein>
<comment type="caution">
    <text evidence="1">The sequence shown here is derived from an EMBL/GenBank/DDBJ whole genome shotgun (WGS) entry which is preliminary data.</text>
</comment>
<dbReference type="EMBL" id="JAGTJR010000001">
    <property type="protein sequence ID" value="KAH7065030.1"/>
    <property type="molecule type" value="Genomic_DNA"/>
</dbReference>